<dbReference type="Proteomes" id="UP000631653">
    <property type="component" value="Unassembled WGS sequence"/>
</dbReference>
<feature type="transmembrane region" description="Helical" evidence="1">
    <location>
        <begin position="12"/>
        <end position="32"/>
    </location>
</feature>
<accession>A0ABX0JZM8</accession>
<reference evidence="3 4" key="1">
    <citation type="journal article" date="2020" name="Int. J. Syst. Evol. Microbiol.">
        <title>Novel acetic acid bacteria from cider fermentations: Acetobacter conturbans sp. nov. and Acetobacter fallax sp. nov.</title>
        <authorList>
            <person name="Sombolestani A.S."/>
            <person name="Cleenwerck I."/>
            <person name="Cnockaert M."/>
            <person name="Borremans W."/>
            <person name="Wieme A.D."/>
            <person name="De Vuyst L."/>
            <person name="Vandamme P."/>
        </authorList>
    </citation>
    <scope>NUCLEOTIDE SEQUENCE [LARGE SCALE GENOMIC DNA]</scope>
    <source>
        <strain evidence="3 4">LMG 1627</strain>
    </source>
</reference>
<comment type="caution">
    <text evidence="3">The sequence shown here is derived from an EMBL/GenBank/DDBJ whole genome shotgun (WGS) entry which is preliminary data.</text>
</comment>
<feature type="domain" description="Mce/MlaD" evidence="2">
    <location>
        <begin position="45"/>
        <end position="112"/>
    </location>
</feature>
<evidence type="ECO:0000256" key="1">
    <source>
        <dbReference type="SAM" id="Phobius"/>
    </source>
</evidence>
<dbReference type="RefSeq" id="WP_173568827.1">
    <property type="nucleotide sequence ID" value="NZ_WOSY01000002.1"/>
</dbReference>
<dbReference type="PANTHER" id="PTHR33371:SF4">
    <property type="entry name" value="INTERMEMBRANE PHOSPHOLIPID TRANSPORT SYSTEM BINDING PROTEIN MLAD"/>
    <property type="match status" value="1"/>
</dbReference>
<dbReference type="InterPro" id="IPR003399">
    <property type="entry name" value="Mce/MlaD"/>
</dbReference>
<dbReference type="Pfam" id="PF02470">
    <property type="entry name" value="MlaD"/>
    <property type="match status" value="1"/>
</dbReference>
<keyword evidence="4" id="KW-1185">Reference proteome</keyword>
<sequence>MATDSGATRQTLVGLFVTGGALLGVLALIFFGNMNLFSKNTRAVIVFQDSVAGLAVGAPVTFRGVRIGSVDRITLRYDPQTNVAYIPVEITLESSQIHVLHNADSGAQSLGLKEVVANGLRAEQNLQSFVTGTLNINLDFFPGSPAEFHPRVSTLPEIPTHLSAMQKIKETITDLPLKELAAHADEAVLSIRDVAAKLDRDLPPLAISLQESSKDAQKTLTTATNAINDLQGKLDTTLLDIDRLMRTGNAQLESRGSDLHNTLTSATRATDQARKTLEGVQGILSPRSADRDNLDSALRDISAAAASLRGFASDVERNPQLLLMGRHQ</sequence>
<keyword evidence="1" id="KW-0472">Membrane</keyword>
<dbReference type="InterPro" id="IPR052336">
    <property type="entry name" value="MlaD_Phospholipid_Transporter"/>
</dbReference>
<dbReference type="PANTHER" id="PTHR33371">
    <property type="entry name" value="INTERMEMBRANE PHOSPHOLIPID TRANSPORT SYSTEM BINDING PROTEIN MLAD-RELATED"/>
    <property type="match status" value="1"/>
</dbReference>
<gene>
    <name evidence="3" type="ORF">GOB81_02635</name>
</gene>
<keyword evidence="1" id="KW-0812">Transmembrane</keyword>
<organism evidence="3 4">
    <name type="scientific">Acetobacter conturbans</name>
    <dbReference type="NCBI Taxonomy" id="1737472"/>
    <lineage>
        <taxon>Bacteria</taxon>
        <taxon>Pseudomonadati</taxon>
        <taxon>Pseudomonadota</taxon>
        <taxon>Alphaproteobacteria</taxon>
        <taxon>Acetobacterales</taxon>
        <taxon>Acetobacteraceae</taxon>
        <taxon>Acetobacter</taxon>
    </lineage>
</organism>
<dbReference type="EMBL" id="WOSY01000002">
    <property type="protein sequence ID" value="NHN87528.1"/>
    <property type="molecule type" value="Genomic_DNA"/>
</dbReference>
<proteinExistence type="predicted"/>
<protein>
    <submittedName>
        <fullName evidence="3">MCE family protein</fullName>
    </submittedName>
</protein>
<evidence type="ECO:0000313" key="3">
    <source>
        <dbReference type="EMBL" id="NHN87528.1"/>
    </source>
</evidence>
<evidence type="ECO:0000259" key="2">
    <source>
        <dbReference type="Pfam" id="PF02470"/>
    </source>
</evidence>
<evidence type="ECO:0000313" key="4">
    <source>
        <dbReference type="Proteomes" id="UP000631653"/>
    </source>
</evidence>
<name>A0ABX0JZM8_9PROT</name>
<keyword evidence="1" id="KW-1133">Transmembrane helix</keyword>